<accession>A0A126HC41</accession>
<organism evidence="1 2">
    <name type="scientific">Lactococcus phage 936 group phage Phi4.2</name>
    <dbReference type="NCBI Taxonomy" id="1636566"/>
    <lineage>
        <taxon>Viruses</taxon>
        <taxon>Duplodnaviria</taxon>
        <taxon>Heunggongvirae</taxon>
        <taxon>Uroviricota</taxon>
        <taxon>Caudoviricetes</taxon>
        <taxon>Skunavirus</taxon>
        <taxon>Skunavirus sv42</taxon>
    </lineage>
</organism>
<evidence type="ECO:0000313" key="2">
    <source>
        <dbReference type="Proteomes" id="UP000223626"/>
    </source>
</evidence>
<keyword evidence="2" id="KW-1185">Reference proteome</keyword>
<protein>
    <submittedName>
        <fullName evidence="1">Uncharacterized protein</fullName>
    </submittedName>
</protein>
<sequence length="73" mass="8592">MKIYYVALTTNKDTVAKNYSGKRLSLYTKKHEAIKTCVLLNYQWELFFGNEVKEEKPFKVYCVESEPMEVTSD</sequence>
<dbReference type="EMBL" id="KP793123">
    <property type="protein sequence ID" value="ALM64167.1"/>
    <property type="molecule type" value="Genomic_DNA"/>
</dbReference>
<evidence type="ECO:0000313" key="1">
    <source>
        <dbReference type="EMBL" id="ALM64167.1"/>
    </source>
</evidence>
<name>A0A126HC41_9CAUD</name>
<reference evidence="1 2" key="1">
    <citation type="journal article" date="2016" name="Sci. Rep.">
        <title>Comparative genomics and functional analysis of the 936 group of lactococcal Siphoviridae phages.</title>
        <authorList>
            <person name="Murphy J."/>
            <person name="Bottacini F."/>
            <person name="Mahony J."/>
            <person name="Kelleher P."/>
            <person name="Neve H."/>
            <person name="Zomer A."/>
            <person name="Nauta A."/>
            <person name="van Sinderen D."/>
        </authorList>
    </citation>
    <scope>NUCLEOTIDE SEQUENCE [LARGE SCALE GENOMIC DNA]</scope>
</reference>
<dbReference type="Proteomes" id="UP000223626">
    <property type="component" value="Segment"/>
</dbReference>
<proteinExistence type="predicted"/>
<gene>
    <name evidence="1" type="ORF">Phi42_52</name>
</gene>